<reference evidence="1" key="1">
    <citation type="submission" date="2022-07" db="EMBL/GenBank/DDBJ databases">
        <title>Phylogenomic reconstructions and comparative analyses of Kickxellomycotina fungi.</title>
        <authorList>
            <person name="Reynolds N.K."/>
            <person name="Stajich J.E."/>
            <person name="Barry K."/>
            <person name="Grigoriev I.V."/>
            <person name="Crous P."/>
            <person name="Smith M.E."/>
        </authorList>
    </citation>
    <scope>NUCLEOTIDE SEQUENCE</scope>
    <source>
        <strain evidence="1">NRRL 5244</strain>
    </source>
</reference>
<organism evidence="1 2">
    <name type="scientific">Linderina macrospora</name>
    <dbReference type="NCBI Taxonomy" id="4868"/>
    <lineage>
        <taxon>Eukaryota</taxon>
        <taxon>Fungi</taxon>
        <taxon>Fungi incertae sedis</taxon>
        <taxon>Zoopagomycota</taxon>
        <taxon>Kickxellomycotina</taxon>
        <taxon>Kickxellomycetes</taxon>
        <taxon>Kickxellales</taxon>
        <taxon>Kickxellaceae</taxon>
        <taxon>Linderina</taxon>
    </lineage>
</organism>
<gene>
    <name evidence="1" type="primary">GVP36</name>
    <name evidence="1" type="ORF">FBU59_005658</name>
</gene>
<protein>
    <submittedName>
        <fullName evidence="1">BAR domain-containing protein</fullName>
    </submittedName>
</protein>
<name>A0ACC1J261_9FUNG</name>
<proteinExistence type="predicted"/>
<keyword evidence="2" id="KW-1185">Reference proteome</keyword>
<sequence>MESFTKFTQSVSTNWTPFADKVSKGFTQYKQLATEKLATNAEVTSLPNDYVNLEQRYEAVRHSAITLVKLAKTYTAAPTHYDVQTLQNQLANLTVKMGAKNDAESVAAAAAKKEEQTPNTHQHAMARTALEVSEKVGLEEPLGAALFKFGSIEEKVGDGKLEQDKRIQDKFVAPMMATIESSIALAQNARKEVQAARLTLDAAKSTFKNAAPSKADAARRDVESAEDRFVTIVEEAMNLMRAVVESPEPLRYLSELVSAQLEFHKAAASLLSDLAPEIDEIQVTQEALYRHENK</sequence>
<dbReference type="Proteomes" id="UP001150603">
    <property type="component" value="Unassembled WGS sequence"/>
</dbReference>
<comment type="caution">
    <text evidence="1">The sequence shown here is derived from an EMBL/GenBank/DDBJ whole genome shotgun (WGS) entry which is preliminary data.</text>
</comment>
<evidence type="ECO:0000313" key="1">
    <source>
        <dbReference type="EMBL" id="KAJ1934562.1"/>
    </source>
</evidence>
<dbReference type="EMBL" id="JANBPW010004596">
    <property type="protein sequence ID" value="KAJ1934562.1"/>
    <property type="molecule type" value="Genomic_DNA"/>
</dbReference>
<evidence type="ECO:0000313" key="2">
    <source>
        <dbReference type="Proteomes" id="UP001150603"/>
    </source>
</evidence>
<accession>A0ACC1J261</accession>